<organism evidence="2 3">
    <name type="scientific">Microbacterium resistens</name>
    <dbReference type="NCBI Taxonomy" id="156977"/>
    <lineage>
        <taxon>Bacteria</taxon>
        <taxon>Bacillati</taxon>
        <taxon>Actinomycetota</taxon>
        <taxon>Actinomycetes</taxon>
        <taxon>Micrococcales</taxon>
        <taxon>Microbacteriaceae</taxon>
        <taxon>Microbacterium</taxon>
    </lineage>
</organism>
<protein>
    <submittedName>
        <fullName evidence="2">DNA-directed RNA polymerase subunit K/omega</fullName>
    </submittedName>
</protein>
<feature type="region of interest" description="Disordered" evidence="1">
    <location>
        <begin position="1"/>
        <end position="20"/>
    </location>
</feature>
<sequence length="98" mass="10892">MSEHTPTSEFTPMSDPMSKAIEDIAAERANQIEKGWTPEHDDDHGFGHLMNQALGRIRNELLPPSRSELVQAAALIVAGIEWMDRNIPDRPDGSRDDG</sequence>
<reference evidence="2 3" key="1">
    <citation type="submission" date="2023-07" db="EMBL/GenBank/DDBJ databases">
        <title>Sorghum-associated microbial communities from plants grown in Nebraska, USA.</title>
        <authorList>
            <person name="Schachtman D."/>
        </authorList>
    </citation>
    <scope>NUCLEOTIDE SEQUENCE [LARGE SCALE GENOMIC DNA]</scope>
    <source>
        <strain evidence="2 3">2980</strain>
    </source>
</reference>
<dbReference type="GO" id="GO:0000428">
    <property type="term" value="C:DNA-directed RNA polymerase complex"/>
    <property type="evidence" value="ECO:0007669"/>
    <property type="project" value="UniProtKB-KW"/>
</dbReference>
<proteinExistence type="predicted"/>
<feature type="compositionally biased region" description="Polar residues" evidence="1">
    <location>
        <begin position="1"/>
        <end position="11"/>
    </location>
</feature>
<comment type="caution">
    <text evidence="2">The sequence shown here is derived from an EMBL/GenBank/DDBJ whole genome shotgun (WGS) entry which is preliminary data.</text>
</comment>
<evidence type="ECO:0000313" key="2">
    <source>
        <dbReference type="EMBL" id="MDR6867665.1"/>
    </source>
</evidence>
<name>A0ABU1SDH9_9MICO</name>
<accession>A0ABU1SDH9</accession>
<dbReference type="EMBL" id="JAVDUM010000009">
    <property type="protein sequence ID" value="MDR6867665.1"/>
    <property type="molecule type" value="Genomic_DNA"/>
</dbReference>
<evidence type="ECO:0000256" key="1">
    <source>
        <dbReference type="SAM" id="MobiDB-lite"/>
    </source>
</evidence>
<evidence type="ECO:0000313" key="3">
    <source>
        <dbReference type="Proteomes" id="UP001259347"/>
    </source>
</evidence>
<keyword evidence="2" id="KW-0240">DNA-directed RNA polymerase</keyword>
<keyword evidence="3" id="KW-1185">Reference proteome</keyword>
<gene>
    <name evidence="2" type="ORF">J2Y69_002269</name>
</gene>
<keyword evidence="2" id="KW-0804">Transcription</keyword>
<dbReference type="Proteomes" id="UP001259347">
    <property type="component" value="Unassembled WGS sequence"/>
</dbReference>
<dbReference type="RefSeq" id="WP_310020689.1">
    <property type="nucleotide sequence ID" value="NZ_JAVDUM010000009.1"/>
</dbReference>